<sequence>MALNKRHGAFKNWELEPPFSDPVECTTYFRLPKGYLVICSLEFPPLRRRINLNCICLAW</sequence>
<name>A0AAX4IEV1_9PEZI</name>
<protein>
    <submittedName>
        <fullName evidence="1">Uncharacterized protein</fullName>
    </submittedName>
</protein>
<evidence type="ECO:0000313" key="2">
    <source>
        <dbReference type="Proteomes" id="UP001322277"/>
    </source>
</evidence>
<dbReference type="GeneID" id="87943480"/>
<keyword evidence="2" id="KW-1185">Reference proteome</keyword>
<reference evidence="2" key="1">
    <citation type="journal article" date="2023" name="bioRxiv">
        <title>Complete genome of the Medicago anthracnose fungus, Colletotrichum destructivum, reveals a mini-chromosome-like region within a core chromosome.</title>
        <authorList>
            <person name="Lapalu N."/>
            <person name="Simon A."/>
            <person name="Lu A."/>
            <person name="Plaumann P.-L."/>
            <person name="Amselem J."/>
            <person name="Pigne S."/>
            <person name="Auger A."/>
            <person name="Koch C."/>
            <person name="Dallery J.-F."/>
            <person name="O'Connell R.J."/>
        </authorList>
    </citation>
    <scope>NUCLEOTIDE SEQUENCE [LARGE SCALE GENOMIC DNA]</scope>
    <source>
        <strain evidence="2">CBS 520.97</strain>
    </source>
</reference>
<proteinExistence type="predicted"/>
<gene>
    <name evidence="1" type="ORF">CDEST_06977</name>
</gene>
<organism evidence="1 2">
    <name type="scientific">Colletotrichum destructivum</name>
    <dbReference type="NCBI Taxonomy" id="34406"/>
    <lineage>
        <taxon>Eukaryota</taxon>
        <taxon>Fungi</taxon>
        <taxon>Dikarya</taxon>
        <taxon>Ascomycota</taxon>
        <taxon>Pezizomycotina</taxon>
        <taxon>Sordariomycetes</taxon>
        <taxon>Hypocreomycetidae</taxon>
        <taxon>Glomerellales</taxon>
        <taxon>Glomerellaceae</taxon>
        <taxon>Colletotrichum</taxon>
        <taxon>Colletotrichum destructivum species complex</taxon>
    </lineage>
</organism>
<accession>A0AAX4IEV1</accession>
<dbReference type="RefSeq" id="XP_062779187.1">
    <property type="nucleotide sequence ID" value="XM_062923136.1"/>
</dbReference>
<dbReference type="Proteomes" id="UP001322277">
    <property type="component" value="Chromosome 4"/>
</dbReference>
<dbReference type="KEGG" id="cdet:87943480"/>
<evidence type="ECO:0000313" key="1">
    <source>
        <dbReference type="EMBL" id="WQF81963.1"/>
    </source>
</evidence>
<dbReference type="EMBL" id="CP137308">
    <property type="protein sequence ID" value="WQF81963.1"/>
    <property type="molecule type" value="Genomic_DNA"/>
</dbReference>
<dbReference type="AlphaFoldDB" id="A0AAX4IEV1"/>